<keyword evidence="3" id="KW-1185">Reference proteome</keyword>
<dbReference type="Proteomes" id="UP001139125">
    <property type="component" value="Unassembled WGS sequence"/>
</dbReference>
<organism evidence="2 3">
    <name type="scientific">Gracilimonas sediminicola</name>
    <dbReference type="NCBI Taxonomy" id="2952158"/>
    <lineage>
        <taxon>Bacteria</taxon>
        <taxon>Pseudomonadati</taxon>
        <taxon>Balneolota</taxon>
        <taxon>Balneolia</taxon>
        <taxon>Balneolales</taxon>
        <taxon>Balneolaceae</taxon>
        <taxon>Gracilimonas</taxon>
    </lineage>
</organism>
<dbReference type="AlphaFoldDB" id="A0A9X2RDB5"/>
<keyword evidence="1" id="KW-0732">Signal</keyword>
<name>A0A9X2RDB5_9BACT</name>
<feature type="signal peptide" evidence="1">
    <location>
        <begin position="1"/>
        <end position="21"/>
    </location>
</feature>
<comment type="caution">
    <text evidence="2">The sequence shown here is derived from an EMBL/GenBank/DDBJ whole genome shotgun (WGS) entry which is preliminary data.</text>
</comment>
<dbReference type="PROSITE" id="PS51257">
    <property type="entry name" value="PROKAR_LIPOPROTEIN"/>
    <property type="match status" value="1"/>
</dbReference>
<evidence type="ECO:0000313" key="2">
    <source>
        <dbReference type="EMBL" id="MCP9291251.1"/>
    </source>
</evidence>
<evidence type="ECO:0000256" key="1">
    <source>
        <dbReference type="SAM" id="SignalP"/>
    </source>
</evidence>
<reference evidence="2" key="1">
    <citation type="submission" date="2022-06" db="EMBL/GenBank/DDBJ databases">
        <title>Gracilimonas sp. CAU 1638 isolated from sea sediment.</title>
        <authorList>
            <person name="Kim W."/>
        </authorList>
    </citation>
    <scope>NUCLEOTIDE SEQUENCE</scope>
    <source>
        <strain evidence="2">CAU 1638</strain>
    </source>
</reference>
<proteinExistence type="predicted"/>
<evidence type="ECO:0000313" key="3">
    <source>
        <dbReference type="Proteomes" id="UP001139125"/>
    </source>
</evidence>
<feature type="chain" id="PRO_5040780619" evidence="1">
    <location>
        <begin position="22"/>
        <end position="139"/>
    </location>
</feature>
<gene>
    <name evidence="2" type="ORF">NM125_06620</name>
</gene>
<dbReference type="RefSeq" id="WP_255134029.1">
    <property type="nucleotide sequence ID" value="NZ_JANDBC010000001.1"/>
</dbReference>
<dbReference type="EMBL" id="JANDBC010000001">
    <property type="protein sequence ID" value="MCP9291251.1"/>
    <property type="molecule type" value="Genomic_DNA"/>
</dbReference>
<protein>
    <submittedName>
        <fullName evidence="2">Uncharacterized protein</fullName>
    </submittedName>
</protein>
<sequence>MRKVNAVLILVIIGMMTTACSTSITKSTTTHVKDLVQSDVFGVLPTHSQEIIVYNSLDEVEGEYLELATVQIQETAGESSTESMIEMLKIEAKNLGGNGVILIENKTGDGSASVTKEVKAIAVYALDKIPSETNPLVLL</sequence>
<accession>A0A9X2RDB5</accession>